<name>W2S508_CYPE1</name>
<keyword evidence="2" id="KW-0812">Transmembrane</keyword>
<sequence>MASAYLRGFNKAELQELGNEVSLPEATKLKVVELRESLENYLKTNQTTLATRPGNSTNLAGYFEKLGSSARSPAKRQSAAEKVQDAVTSGDEAPKKGRRKTVAPVEQSVERIRDSAFLSNTSNRSTSSVTDLVKTPAKELSDAVAPRRSSILASPGNLDTSPRAIVDYVDRNSRKVSGYISNGISRSHVPEYSEYARDLLSSPLAVNGLALTVESYALFWSLVELRHAFGIPVPYFGKIIPVKAPDVFAFITPEFWAPFSLFFLTTVLLPTVISYFINYPLKSATSHSHSTRRATAQQEAAPAIDPLVFNIAKGLISYLVYAASAQTGLWPYSRNTIQNVNAGLYFGYGGLITSSVIGGTVALYEAVLRK</sequence>
<dbReference type="VEuPathDB" id="FungiDB:HMPREF1541_11100"/>
<evidence type="ECO:0000256" key="1">
    <source>
        <dbReference type="SAM" id="MobiDB-lite"/>
    </source>
</evidence>
<protein>
    <submittedName>
        <fullName evidence="3">Uncharacterized protein</fullName>
    </submittedName>
</protein>
<evidence type="ECO:0000256" key="2">
    <source>
        <dbReference type="SAM" id="Phobius"/>
    </source>
</evidence>
<dbReference type="OrthoDB" id="4034134at2759"/>
<accession>W2S508</accession>
<evidence type="ECO:0000313" key="3">
    <source>
        <dbReference type="EMBL" id="ETN43776.1"/>
    </source>
</evidence>
<feature type="transmembrane region" description="Helical" evidence="2">
    <location>
        <begin position="345"/>
        <end position="367"/>
    </location>
</feature>
<dbReference type="InParanoid" id="W2S508"/>
<dbReference type="EMBL" id="KI635847">
    <property type="protein sequence ID" value="ETN43776.1"/>
    <property type="molecule type" value="Genomic_DNA"/>
</dbReference>
<dbReference type="STRING" id="1220924.W2S508"/>
<keyword evidence="2" id="KW-0472">Membrane</keyword>
<dbReference type="Proteomes" id="UP000030752">
    <property type="component" value="Unassembled WGS sequence"/>
</dbReference>
<dbReference type="HOGENOM" id="CLU_041452_0_0_1"/>
<proteinExistence type="predicted"/>
<dbReference type="InterPro" id="IPR038872">
    <property type="entry name" value="Put_GTT3"/>
</dbReference>
<keyword evidence="2" id="KW-1133">Transmembrane helix</keyword>
<dbReference type="PANTHER" id="PTHR41807">
    <property type="entry name" value="GLUTATHIONE TRANSFERASE 3"/>
    <property type="match status" value="1"/>
</dbReference>
<gene>
    <name evidence="3" type="ORF">HMPREF1541_11100</name>
</gene>
<dbReference type="RefSeq" id="XP_008713991.1">
    <property type="nucleotide sequence ID" value="XM_008715769.1"/>
</dbReference>
<dbReference type="PANTHER" id="PTHR41807:SF1">
    <property type="entry name" value="GLUTATHIONE TRANSFERASE 3"/>
    <property type="match status" value="1"/>
</dbReference>
<dbReference type="GeneID" id="19978439"/>
<dbReference type="GO" id="GO:0016020">
    <property type="term" value="C:membrane"/>
    <property type="evidence" value="ECO:0007669"/>
    <property type="project" value="TreeGrafter"/>
</dbReference>
<keyword evidence="4" id="KW-1185">Reference proteome</keyword>
<evidence type="ECO:0000313" key="4">
    <source>
        <dbReference type="Proteomes" id="UP000030752"/>
    </source>
</evidence>
<organism evidence="3 4">
    <name type="scientific">Cyphellophora europaea (strain CBS 101466)</name>
    <name type="common">Phialophora europaea</name>
    <dbReference type="NCBI Taxonomy" id="1220924"/>
    <lineage>
        <taxon>Eukaryota</taxon>
        <taxon>Fungi</taxon>
        <taxon>Dikarya</taxon>
        <taxon>Ascomycota</taxon>
        <taxon>Pezizomycotina</taxon>
        <taxon>Eurotiomycetes</taxon>
        <taxon>Chaetothyriomycetidae</taxon>
        <taxon>Chaetothyriales</taxon>
        <taxon>Cyphellophoraceae</taxon>
        <taxon>Cyphellophora</taxon>
    </lineage>
</organism>
<reference evidence="3 4" key="1">
    <citation type="submission" date="2013-03" db="EMBL/GenBank/DDBJ databases">
        <title>The Genome Sequence of Phialophora europaea CBS 101466.</title>
        <authorList>
            <consortium name="The Broad Institute Genomics Platform"/>
            <person name="Cuomo C."/>
            <person name="de Hoog S."/>
            <person name="Gorbushina A."/>
            <person name="Walker B."/>
            <person name="Young S.K."/>
            <person name="Zeng Q."/>
            <person name="Gargeya S."/>
            <person name="Fitzgerald M."/>
            <person name="Haas B."/>
            <person name="Abouelleil A."/>
            <person name="Allen A.W."/>
            <person name="Alvarado L."/>
            <person name="Arachchi H.M."/>
            <person name="Berlin A.M."/>
            <person name="Chapman S.B."/>
            <person name="Gainer-Dewar J."/>
            <person name="Goldberg J."/>
            <person name="Griggs A."/>
            <person name="Gujja S."/>
            <person name="Hansen M."/>
            <person name="Howarth C."/>
            <person name="Imamovic A."/>
            <person name="Ireland A."/>
            <person name="Larimer J."/>
            <person name="McCowan C."/>
            <person name="Murphy C."/>
            <person name="Pearson M."/>
            <person name="Poon T.W."/>
            <person name="Priest M."/>
            <person name="Roberts A."/>
            <person name="Saif S."/>
            <person name="Shea T."/>
            <person name="Sisk P."/>
            <person name="Sykes S."/>
            <person name="Wortman J."/>
            <person name="Nusbaum C."/>
            <person name="Birren B."/>
        </authorList>
    </citation>
    <scope>NUCLEOTIDE SEQUENCE [LARGE SCALE GENOMIC DNA]</scope>
    <source>
        <strain evidence="3 4">CBS 101466</strain>
    </source>
</reference>
<feature type="region of interest" description="Disordered" evidence="1">
    <location>
        <begin position="68"/>
        <end position="106"/>
    </location>
</feature>
<feature type="transmembrane region" description="Helical" evidence="2">
    <location>
        <begin position="255"/>
        <end position="277"/>
    </location>
</feature>
<dbReference type="AlphaFoldDB" id="W2S508"/>
<dbReference type="eggNOG" id="ENOG502S8AT">
    <property type="taxonomic scope" value="Eukaryota"/>
</dbReference>